<accession>A0A941F3M2</accession>
<keyword evidence="6" id="KW-0472">Membrane</keyword>
<evidence type="ECO:0000256" key="3">
    <source>
        <dbReference type="ARBA" id="ARBA00022448"/>
    </source>
</evidence>
<protein>
    <submittedName>
        <fullName evidence="9">TolC family protein</fullName>
    </submittedName>
</protein>
<dbReference type="EMBL" id="JAGTAR010000016">
    <property type="protein sequence ID" value="MBR8536178.1"/>
    <property type="molecule type" value="Genomic_DNA"/>
</dbReference>
<dbReference type="GO" id="GO:0009279">
    <property type="term" value="C:cell outer membrane"/>
    <property type="evidence" value="ECO:0007669"/>
    <property type="project" value="UniProtKB-SubCell"/>
</dbReference>
<keyword evidence="5" id="KW-0812">Transmembrane</keyword>
<evidence type="ECO:0000256" key="8">
    <source>
        <dbReference type="SAM" id="SignalP"/>
    </source>
</evidence>
<keyword evidence="8" id="KW-0732">Signal</keyword>
<dbReference type="GO" id="GO:1990281">
    <property type="term" value="C:efflux pump complex"/>
    <property type="evidence" value="ECO:0007669"/>
    <property type="project" value="TreeGrafter"/>
</dbReference>
<keyword evidence="3" id="KW-0813">Transport</keyword>
<evidence type="ECO:0000313" key="9">
    <source>
        <dbReference type="EMBL" id="MBR8536178.1"/>
    </source>
</evidence>
<comment type="similarity">
    <text evidence="2">Belongs to the outer membrane factor (OMF) (TC 1.B.17) family.</text>
</comment>
<feature type="signal peptide" evidence="8">
    <location>
        <begin position="1"/>
        <end position="27"/>
    </location>
</feature>
<keyword evidence="7" id="KW-0998">Cell outer membrane</keyword>
<dbReference type="InterPro" id="IPR051906">
    <property type="entry name" value="TolC-like"/>
</dbReference>
<dbReference type="SUPFAM" id="SSF56954">
    <property type="entry name" value="Outer membrane efflux proteins (OEP)"/>
    <property type="match status" value="1"/>
</dbReference>
<reference evidence="9" key="1">
    <citation type="journal article" date="2018" name="Int. J. Syst. Evol. Microbiol.">
        <title>Carboxylicivirga sediminis sp. nov., isolated from coastal sediment.</title>
        <authorList>
            <person name="Wang F.Q."/>
            <person name="Ren L.H."/>
            <person name="Zou R.J."/>
            <person name="Sun Y.Z."/>
            <person name="Liu X.J."/>
            <person name="Jiang F."/>
            <person name="Liu L.J."/>
        </authorList>
    </citation>
    <scope>NUCLEOTIDE SEQUENCE</scope>
    <source>
        <strain evidence="9">JR1</strain>
    </source>
</reference>
<dbReference type="PANTHER" id="PTHR30026">
    <property type="entry name" value="OUTER MEMBRANE PROTEIN TOLC"/>
    <property type="match status" value="1"/>
</dbReference>
<proteinExistence type="inferred from homology"/>
<dbReference type="Gene3D" id="1.20.1600.10">
    <property type="entry name" value="Outer membrane efflux proteins (OEP)"/>
    <property type="match status" value="1"/>
</dbReference>
<reference evidence="9" key="2">
    <citation type="submission" date="2021-04" db="EMBL/GenBank/DDBJ databases">
        <authorList>
            <person name="Zhang T."/>
            <person name="Zhang Y."/>
            <person name="Lu D."/>
            <person name="Zuo D."/>
            <person name="Du Z."/>
        </authorList>
    </citation>
    <scope>NUCLEOTIDE SEQUENCE</scope>
    <source>
        <strain evidence="9">JR1</strain>
    </source>
</reference>
<organism evidence="9 10">
    <name type="scientific">Carboxylicivirga sediminis</name>
    <dbReference type="NCBI Taxonomy" id="2006564"/>
    <lineage>
        <taxon>Bacteria</taxon>
        <taxon>Pseudomonadati</taxon>
        <taxon>Bacteroidota</taxon>
        <taxon>Bacteroidia</taxon>
        <taxon>Marinilabiliales</taxon>
        <taxon>Marinilabiliaceae</taxon>
        <taxon>Carboxylicivirga</taxon>
    </lineage>
</organism>
<dbReference type="GO" id="GO:0015288">
    <property type="term" value="F:porin activity"/>
    <property type="evidence" value="ECO:0007669"/>
    <property type="project" value="TreeGrafter"/>
</dbReference>
<sequence>MKINFKQMKKVLIGLCLVLLSSLSGNAQRLMTLQQSVDEALKNSPQIVRMRLGLERTRELLIAQRAALRSNFRLNLNPYIYSNNRQYDEFNQQWFTSESTQSNGTFSVRQPVIWTDGTISLENTFGYRDNYSTSSANSFEGFSNNLRLSIDQPLFTYNRTKMTLKELEFDHENAKLNYALEALNVERQITQYFYQIYQKQMELITSREEYANRRKSFEIISNKVEAGLTAKEEMLQAELDMMTSQSTVQNNEVELENIKDNFKQMLGLPLSEELMVIAEVSVLPVDIDLSMATNFALANRMEIRQRQIDIETGQFELIKTNATNEFKGNLNVSVGLFGENEKIKGIYDNPNDNEDIRFSLEIPLFDWGEKKARMRAAEASLQTSEYNLQDEQKTIRLDIRKIDRSIKNALIQIDIARKNEENAKLTYEINLEKYRNGDLTSMDLNLFQNQLTQKKNALTAELISYKLELLNMKLQTLYDFEQQRSIIDDVMKYEMIQ</sequence>
<comment type="subcellular location">
    <subcellularLocation>
        <location evidence="1">Cell outer membrane</location>
    </subcellularLocation>
</comment>
<evidence type="ECO:0000256" key="2">
    <source>
        <dbReference type="ARBA" id="ARBA00007613"/>
    </source>
</evidence>
<keyword evidence="4" id="KW-1134">Transmembrane beta strand</keyword>
<dbReference type="InterPro" id="IPR003423">
    <property type="entry name" value="OMP_efflux"/>
</dbReference>
<evidence type="ECO:0000256" key="6">
    <source>
        <dbReference type="ARBA" id="ARBA00023136"/>
    </source>
</evidence>
<gene>
    <name evidence="9" type="ORF">KDU71_11470</name>
</gene>
<dbReference type="Pfam" id="PF02321">
    <property type="entry name" value="OEP"/>
    <property type="match status" value="2"/>
</dbReference>
<dbReference type="AlphaFoldDB" id="A0A941F3M2"/>
<comment type="caution">
    <text evidence="9">The sequence shown here is derived from an EMBL/GenBank/DDBJ whole genome shotgun (WGS) entry which is preliminary data.</text>
</comment>
<evidence type="ECO:0000256" key="7">
    <source>
        <dbReference type="ARBA" id="ARBA00023237"/>
    </source>
</evidence>
<evidence type="ECO:0000256" key="4">
    <source>
        <dbReference type="ARBA" id="ARBA00022452"/>
    </source>
</evidence>
<dbReference type="PANTHER" id="PTHR30026:SF20">
    <property type="entry name" value="OUTER MEMBRANE PROTEIN TOLC"/>
    <property type="match status" value="1"/>
</dbReference>
<feature type="chain" id="PRO_5036921551" evidence="8">
    <location>
        <begin position="28"/>
        <end position="497"/>
    </location>
</feature>
<evidence type="ECO:0000313" key="10">
    <source>
        <dbReference type="Proteomes" id="UP000679220"/>
    </source>
</evidence>
<keyword evidence="10" id="KW-1185">Reference proteome</keyword>
<dbReference type="GO" id="GO:0015562">
    <property type="term" value="F:efflux transmembrane transporter activity"/>
    <property type="evidence" value="ECO:0007669"/>
    <property type="project" value="InterPro"/>
</dbReference>
<dbReference type="Proteomes" id="UP000679220">
    <property type="component" value="Unassembled WGS sequence"/>
</dbReference>
<evidence type="ECO:0000256" key="5">
    <source>
        <dbReference type="ARBA" id="ARBA00022692"/>
    </source>
</evidence>
<name>A0A941F3M2_9BACT</name>
<evidence type="ECO:0000256" key="1">
    <source>
        <dbReference type="ARBA" id="ARBA00004442"/>
    </source>
</evidence>